<dbReference type="AlphaFoldDB" id="A0A3B0X8N7"/>
<feature type="domain" description="Pseudouridine synthase RsuA/RluA-like" evidence="1">
    <location>
        <begin position="89"/>
        <end position="226"/>
    </location>
</feature>
<name>A0A3B0X8N7_9ZZZZ</name>
<dbReference type="InterPro" id="IPR050188">
    <property type="entry name" value="RluA_PseudoU_synthase"/>
</dbReference>
<proteinExistence type="predicted"/>
<dbReference type="EMBL" id="UOFF01000018">
    <property type="protein sequence ID" value="VAW53186.1"/>
    <property type="molecule type" value="Genomic_DNA"/>
</dbReference>
<reference evidence="2" key="1">
    <citation type="submission" date="2018-06" db="EMBL/GenBank/DDBJ databases">
        <authorList>
            <person name="Zhirakovskaya E."/>
        </authorList>
    </citation>
    <scope>NUCLEOTIDE SEQUENCE</scope>
</reference>
<dbReference type="GO" id="GO:0003723">
    <property type="term" value="F:RNA binding"/>
    <property type="evidence" value="ECO:0007669"/>
    <property type="project" value="InterPro"/>
</dbReference>
<dbReference type="Pfam" id="PF00849">
    <property type="entry name" value="PseudoU_synth_2"/>
    <property type="match status" value="1"/>
</dbReference>
<dbReference type="GO" id="GO:0009982">
    <property type="term" value="F:pseudouridine synthase activity"/>
    <property type="evidence" value="ECO:0007669"/>
    <property type="project" value="InterPro"/>
</dbReference>
<dbReference type="Gene3D" id="3.30.2350.10">
    <property type="entry name" value="Pseudouridine synthase"/>
    <property type="match status" value="1"/>
</dbReference>
<gene>
    <name evidence="2" type="ORF">MNBD_GAMMA07-703</name>
</gene>
<dbReference type="SUPFAM" id="SSF55120">
    <property type="entry name" value="Pseudouridine synthase"/>
    <property type="match status" value="1"/>
</dbReference>
<protein>
    <submittedName>
        <fullName evidence="2">Pseudouridine synthase</fullName>
    </submittedName>
</protein>
<dbReference type="GO" id="GO:0001522">
    <property type="term" value="P:pseudouridine synthesis"/>
    <property type="evidence" value="ECO:0007669"/>
    <property type="project" value="InterPro"/>
</dbReference>
<organism evidence="2">
    <name type="scientific">hydrothermal vent metagenome</name>
    <dbReference type="NCBI Taxonomy" id="652676"/>
    <lineage>
        <taxon>unclassified sequences</taxon>
        <taxon>metagenomes</taxon>
        <taxon>ecological metagenomes</taxon>
    </lineage>
</organism>
<dbReference type="InterPro" id="IPR020103">
    <property type="entry name" value="PsdUridine_synth_cat_dom_sf"/>
</dbReference>
<accession>A0A3B0X8N7</accession>
<dbReference type="CDD" id="cd02869">
    <property type="entry name" value="PseudoU_synth_RluA_like"/>
    <property type="match status" value="1"/>
</dbReference>
<sequence length="273" mass="31512">MSNKFEKHIKLEHEQTALECLSEKIALSKQQLKKLMQNGAVWLENDIGIHRVRRARKKLQLNNQLHVYYDAKIQATEPPEAKLISDEGDYSIWNKPSGMYSQGTKWGDHCTINRWAEQHLLPQRPAFIVHRLDKAANGLIIIAHKKNVAEKFSRLFECREIYKKYRVQVEGVFKHITLPYEINAMLDDKQAISEIISLTRNEASQQTLVDITIKTGRKHQIRRHLSEMGYPIVGDRLYHAKNIHVDLQLSSVSLDFKCPVTGVARHYELVGAA</sequence>
<evidence type="ECO:0000313" key="2">
    <source>
        <dbReference type="EMBL" id="VAW53186.1"/>
    </source>
</evidence>
<dbReference type="PANTHER" id="PTHR21600">
    <property type="entry name" value="MITOCHONDRIAL RNA PSEUDOURIDINE SYNTHASE"/>
    <property type="match status" value="1"/>
</dbReference>
<evidence type="ECO:0000259" key="1">
    <source>
        <dbReference type="Pfam" id="PF00849"/>
    </source>
</evidence>
<dbReference type="InterPro" id="IPR006145">
    <property type="entry name" value="PsdUridine_synth_RsuA/RluA"/>
</dbReference>